<dbReference type="AlphaFoldDB" id="A0ABD1X922"/>
<dbReference type="EMBL" id="JBFOLJ010000001">
    <property type="protein sequence ID" value="KAL2558317.1"/>
    <property type="molecule type" value="Genomic_DNA"/>
</dbReference>
<organism evidence="2 3">
    <name type="scientific">Forsythia ovata</name>
    <dbReference type="NCBI Taxonomy" id="205694"/>
    <lineage>
        <taxon>Eukaryota</taxon>
        <taxon>Viridiplantae</taxon>
        <taxon>Streptophyta</taxon>
        <taxon>Embryophyta</taxon>
        <taxon>Tracheophyta</taxon>
        <taxon>Spermatophyta</taxon>
        <taxon>Magnoliopsida</taxon>
        <taxon>eudicotyledons</taxon>
        <taxon>Gunneridae</taxon>
        <taxon>Pentapetalae</taxon>
        <taxon>asterids</taxon>
        <taxon>lamiids</taxon>
        <taxon>Lamiales</taxon>
        <taxon>Oleaceae</taxon>
        <taxon>Forsythieae</taxon>
        <taxon>Forsythia</taxon>
    </lineage>
</organism>
<protein>
    <submittedName>
        <fullName evidence="2">Uncharacterized protein</fullName>
    </submittedName>
</protein>
<feature type="region of interest" description="Disordered" evidence="1">
    <location>
        <begin position="88"/>
        <end position="123"/>
    </location>
</feature>
<dbReference type="Proteomes" id="UP001604277">
    <property type="component" value="Unassembled WGS sequence"/>
</dbReference>
<evidence type="ECO:0000313" key="2">
    <source>
        <dbReference type="EMBL" id="KAL2558317.1"/>
    </source>
</evidence>
<proteinExistence type="predicted"/>
<accession>A0ABD1X922</accession>
<sequence>MGLTTTFNSRVYCCPIRALPNKTQEWVPLVSCRDWNYTTNPKTWATGKLVVQYMDDLEVIQFVATNEEKNKVYASGLFHKKQTINKCSASSSKPAPGEKGQVEDQNPKRKGVAFDKSNNENIGHSGTYFELVFPNGAIDED</sequence>
<evidence type="ECO:0000256" key="1">
    <source>
        <dbReference type="SAM" id="MobiDB-lite"/>
    </source>
</evidence>
<gene>
    <name evidence="2" type="ORF">Fot_03056</name>
</gene>
<reference evidence="3" key="1">
    <citation type="submission" date="2024-07" db="EMBL/GenBank/DDBJ databases">
        <title>Two chromosome-level genome assemblies of Korean endemic species Abeliophyllum distichum and Forsythia ovata (Oleaceae).</title>
        <authorList>
            <person name="Jang H."/>
        </authorList>
    </citation>
    <scope>NUCLEOTIDE SEQUENCE [LARGE SCALE GENOMIC DNA]</scope>
</reference>
<comment type="caution">
    <text evidence="2">The sequence shown here is derived from an EMBL/GenBank/DDBJ whole genome shotgun (WGS) entry which is preliminary data.</text>
</comment>
<keyword evidence="3" id="KW-1185">Reference proteome</keyword>
<name>A0ABD1X922_9LAMI</name>
<evidence type="ECO:0000313" key="3">
    <source>
        <dbReference type="Proteomes" id="UP001604277"/>
    </source>
</evidence>